<name>A0A562UPI0_9ACTN</name>
<dbReference type="PANTHER" id="PTHR13016:SF0">
    <property type="entry name" value="AMME SYNDROME CANDIDATE GENE 1 PROTEIN"/>
    <property type="match status" value="1"/>
</dbReference>
<evidence type="ECO:0000313" key="2">
    <source>
        <dbReference type="EMBL" id="TWJ07524.1"/>
    </source>
</evidence>
<dbReference type="SUPFAM" id="SSF143447">
    <property type="entry name" value="AMMECR1-like"/>
    <property type="match status" value="1"/>
</dbReference>
<keyword evidence="3" id="KW-1185">Reference proteome</keyword>
<dbReference type="InterPro" id="IPR023473">
    <property type="entry name" value="AMMECR1"/>
</dbReference>
<dbReference type="RefSeq" id="WP_147144211.1">
    <property type="nucleotide sequence ID" value="NZ_BAABIJ010000007.1"/>
</dbReference>
<evidence type="ECO:0000313" key="3">
    <source>
        <dbReference type="Proteomes" id="UP000321617"/>
    </source>
</evidence>
<dbReference type="Gene3D" id="3.30.1490.150">
    <property type="entry name" value="Hypothetical protein ph0010, domain 2"/>
    <property type="match status" value="1"/>
</dbReference>
<dbReference type="InterPro" id="IPR027485">
    <property type="entry name" value="AMMECR1_N"/>
</dbReference>
<dbReference type="NCBIfam" id="TIGR04335">
    <property type="entry name" value="AmmeMemoSam_A"/>
    <property type="match status" value="1"/>
</dbReference>
<accession>A0A562UPI0</accession>
<dbReference type="InterPro" id="IPR002733">
    <property type="entry name" value="AMMECR1_domain"/>
</dbReference>
<dbReference type="InterPro" id="IPR036071">
    <property type="entry name" value="AMMECR1_dom_sf"/>
</dbReference>
<sequence length="199" mass="21853">MTDNPGPATAVGALAVAAVHARLTERFHSATELLERTASGDEAETLRRPGASFVTLRRGERLRGCIGSLVARRPLFLDVVHNARQSMVDRRMPPVTVDDWPDLTVEVSVLSTPSPFRVTGPSDLLDGLRPDVDGLTLRHGDRRATFLPAVWRSLPDPERFLAALLAKGGWPQWPEGMTAERYTTHTVADLPPRQPLEVP</sequence>
<dbReference type="InterPro" id="IPR027623">
    <property type="entry name" value="AmmeMemoSam_A"/>
</dbReference>
<organism evidence="2 3">
    <name type="scientific">Stackebrandtia albiflava</name>
    <dbReference type="NCBI Taxonomy" id="406432"/>
    <lineage>
        <taxon>Bacteria</taxon>
        <taxon>Bacillati</taxon>
        <taxon>Actinomycetota</taxon>
        <taxon>Actinomycetes</taxon>
        <taxon>Glycomycetales</taxon>
        <taxon>Glycomycetaceae</taxon>
        <taxon>Stackebrandtia</taxon>
    </lineage>
</organism>
<dbReference type="EMBL" id="VLLL01000011">
    <property type="protein sequence ID" value="TWJ07524.1"/>
    <property type="molecule type" value="Genomic_DNA"/>
</dbReference>
<dbReference type="Gene3D" id="3.30.700.20">
    <property type="entry name" value="Hypothetical protein ph0010, domain 1"/>
    <property type="match status" value="1"/>
</dbReference>
<dbReference type="AlphaFoldDB" id="A0A562UPI0"/>
<evidence type="ECO:0000259" key="1">
    <source>
        <dbReference type="PROSITE" id="PS51112"/>
    </source>
</evidence>
<feature type="domain" description="AMMECR1" evidence="1">
    <location>
        <begin position="10"/>
        <end position="198"/>
    </location>
</feature>
<proteinExistence type="predicted"/>
<protein>
    <submittedName>
        <fullName evidence="2">Uncharacterized protein (TIGR00296 family)/AmmeMemoRadiSam system protein A</fullName>
    </submittedName>
</protein>
<comment type="caution">
    <text evidence="2">The sequence shown here is derived from an EMBL/GenBank/DDBJ whole genome shotgun (WGS) entry which is preliminary data.</text>
</comment>
<gene>
    <name evidence="2" type="ORF">LX16_5008</name>
</gene>
<dbReference type="Pfam" id="PF01871">
    <property type="entry name" value="AMMECR1"/>
    <property type="match status" value="1"/>
</dbReference>
<dbReference type="OrthoDB" id="9785549at2"/>
<dbReference type="PROSITE" id="PS51112">
    <property type="entry name" value="AMMECR1"/>
    <property type="match status" value="1"/>
</dbReference>
<reference evidence="2 3" key="1">
    <citation type="journal article" date="2013" name="Stand. Genomic Sci.">
        <title>Genomic Encyclopedia of Type Strains, Phase I: The one thousand microbial genomes (KMG-I) project.</title>
        <authorList>
            <person name="Kyrpides N.C."/>
            <person name="Woyke T."/>
            <person name="Eisen J.A."/>
            <person name="Garrity G."/>
            <person name="Lilburn T.G."/>
            <person name="Beck B.J."/>
            <person name="Whitman W.B."/>
            <person name="Hugenholtz P."/>
            <person name="Klenk H.P."/>
        </authorList>
    </citation>
    <scope>NUCLEOTIDE SEQUENCE [LARGE SCALE GENOMIC DNA]</scope>
    <source>
        <strain evidence="2 3">DSM 45044</strain>
    </source>
</reference>
<dbReference type="PANTHER" id="PTHR13016">
    <property type="entry name" value="AMMECR1 HOMOLOG"/>
    <property type="match status" value="1"/>
</dbReference>
<dbReference type="Proteomes" id="UP000321617">
    <property type="component" value="Unassembled WGS sequence"/>
</dbReference>